<keyword evidence="2" id="KW-1185">Reference proteome</keyword>
<evidence type="ECO:0000313" key="2">
    <source>
        <dbReference type="Proteomes" id="UP001062846"/>
    </source>
</evidence>
<gene>
    <name evidence="1" type="ORF">RHMOL_Rhmol09G0064000</name>
</gene>
<dbReference type="Proteomes" id="UP001062846">
    <property type="component" value="Chromosome 9"/>
</dbReference>
<proteinExistence type="predicted"/>
<evidence type="ECO:0000313" key="1">
    <source>
        <dbReference type="EMBL" id="KAI8537963.1"/>
    </source>
</evidence>
<name>A0ACC0MA98_RHOML</name>
<reference evidence="1" key="1">
    <citation type="submission" date="2022-02" db="EMBL/GenBank/DDBJ databases">
        <title>Plant Genome Project.</title>
        <authorList>
            <person name="Zhang R.-G."/>
        </authorList>
    </citation>
    <scope>NUCLEOTIDE SEQUENCE</scope>
    <source>
        <strain evidence="1">AT1</strain>
    </source>
</reference>
<comment type="caution">
    <text evidence="1">The sequence shown here is derived from an EMBL/GenBank/DDBJ whole genome shotgun (WGS) entry which is preliminary data.</text>
</comment>
<accession>A0ACC0MA98</accession>
<sequence length="54" mass="6417">MLSESIRKNLSRVPRNTKSIKLSLIFRRLRRTPLFQGLNLRRLMIGCNNLICFK</sequence>
<protein>
    <submittedName>
        <fullName evidence="1">Uncharacterized protein</fullName>
    </submittedName>
</protein>
<organism evidence="1 2">
    <name type="scientific">Rhododendron molle</name>
    <name type="common">Chinese azalea</name>
    <name type="synonym">Azalea mollis</name>
    <dbReference type="NCBI Taxonomy" id="49168"/>
    <lineage>
        <taxon>Eukaryota</taxon>
        <taxon>Viridiplantae</taxon>
        <taxon>Streptophyta</taxon>
        <taxon>Embryophyta</taxon>
        <taxon>Tracheophyta</taxon>
        <taxon>Spermatophyta</taxon>
        <taxon>Magnoliopsida</taxon>
        <taxon>eudicotyledons</taxon>
        <taxon>Gunneridae</taxon>
        <taxon>Pentapetalae</taxon>
        <taxon>asterids</taxon>
        <taxon>Ericales</taxon>
        <taxon>Ericaceae</taxon>
        <taxon>Ericoideae</taxon>
        <taxon>Rhodoreae</taxon>
        <taxon>Rhododendron</taxon>
    </lineage>
</organism>
<dbReference type="EMBL" id="CM046396">
    <property type="protein sequence ID" value="KAI8537963.1"/>
    <property type="molecule type" value="Genomic_DNA"/>
</dbReference>